<reference evidence="1" key="1">
    <citation type="submission" date="2023-06" db="EMBL/GenBank/DDBJ databases">
        <authorList>
            <consortium name="Lawrence Berkeley National Laboratory"/>
            <person name="Ahrendt S."/>
            <person name="Sahu N."/>
            <person name="Indic B."/>
            <person name="Wong-Bajracharya J."/>
            <person name="Merenyi Z."/>
            <person name="Ke H.-M."/>
            <person name="Monk M."/>
            <person name="Kocsube S."/>
            <person name="Drula E."/>
            <person name="Lipzen A."/>
            <person name="Balint B."/>
            <person name="Henrissat B."/>
            <person name="Andreopoulos B."/>
            <person name="Martin F.M."/>
            <person name="Harder C.B."/>
            <person name="Rigling D."/>
            <person name="Ford K.L."/>
            <person name="Foster G.D."/>
            <person name="Pangilinan J."/>
            <person name="Papanicolaou A."/>
            <person name="Barry K."/>
            <person name="LaButti K."/>
            <person name="Viragh M."/>
            <person name="Koriabine M."/>
            <person name="Yan M."/>
            <person name="Riley R."/>
            <person name="Champramary S."/>
            <person name="Plett K.L."/>
            <person name="Tsai I.J."/>
            <person name="Slot J."/>
            <person name="Sipos G."/>
            <person name="Plett J."/>
            <person name="Nagy L.G."/>
            <person name="Grigoriev I.V."/>
        </authorList>
    </citation>
    <scope>NUCLEOTIDE SEQUENCE</scope>
    <source>
        <strain evidence="1">CCBAS 213</strain>
    </source>
</reference>
<comment type="caution">
    <text evidence="1">The sequence shown here is derived from an EMBL/GenBank/DDBJ whole genome shotgun (WGS) entry which is preliminary data.</text>
</comment>
<dbReference type="Proteomes" id="UP001175211">
    <property type="component" value="Unassembled WGS sequence"/>
</dbReference>
<name>A0AA39NIH2_ARMTA</name>
<dbReference type="AlphaFoldDB" id="A0AA39NIH2"/>
<dbReference type="EMBL" id="JAUEPS010000004">
    <property type="protein sequence ID" value="KAK0466255.1"/>
    <property type="molecule type" value="Genomic_DNA"/>
</dbReference>
<dbReference type="InterPro" id="IPR032675">
    <property type="entry name" value="LRR_dom_sf"/>
</dbReference>
<dbReference type="GeneID" id="85367140"/>
<gene>
    <name evidence="1" type="ORF">EV420DRAFT_818394</name>
</gene>
<evidence type="ECO:0000313" key="2">
    <source>
        <dbReference type="Proteomes" id="UP001175211"/>
    </source>
</evidence>
<dbReference type="Gene3D" id="1.20.1280.50">
    <property type="match status" value="1"/>
</dbReference>
<dbReference type="SUPFAM" id="SSF52047">
    <property type="entry name" value="RNI-like"/>
    <property type="match status" value="1"/>
</dbReference>
<evidence type="ECO:0008006" key="3">
    <source>
        <dbReference type="Google" id="ProtNLM"/>
    </source>
</evidence>
<sequence length="305" mass="34303">MTSVPPELVDCVFGKLDKALDRPTLSSCTRVCQAWHRLALPHLFSAITIQYSASSERRDNPFVPKSVHGLHLLLEKYAFLGPCVEKVEVRVKSTALGDEGMIQWDEPASVSVFHAMTNLRHIAINGSHFFAWQTMPISIRQAMYNSFRLPSVTCLTMEAMHIAVANFAEFFSVIGDCIALETLDISFVDFPSRPEFPPRVAPIPSHCRPQLRSLSMVVFPMVMEVLLEFLLDYVDLRKLESLRLKSSKLDSWTLHTLFKTTIDKLDYLDIGFIDFSSGGSRRCGSIPQFTVSRICAVASSRATMH</sequence>
<organism evidence="1 2">
    <name type="scientific">Armillaria tabescens</name>
    <name type="common">Ringless honey mushroom</name>
    <name type="synonym">Agaricus tabescens</name>
    <dbReference type="NCBI Taxonomy" id="1929756"/>
    <lineage>
        <taxon>Eukaryota</taxon>
        <taxon>Fungi</taxon>
        <taxon>Dikarya</taxon>
        <taxon>Basidiomycota</taxon>
        <taxon>Agaricomycotina</taxon>
        <taxon>Agaricomycetes</taxon>
        <taxon>Agaricomycetidae</taxon>
        <taxon>Agaricales</taxon>
        <taxon>Marasmiineae</taxon>
        <taxon>Physalacriaceae</taxon>
        <taxon>Desarmillaria</taxon>
    </lineage>
</organism>
<accession>A0AA39NIH2</accession>
<dbReference type="RefSeq" id="XP_060337082.1">
    <property type="nucleotide sequence ID" value="XM_060483592.1"/>
</dbReference>
<dbReference type="Gene3D" id="3.80.10.10">
    <property type="entry name" value="Ribonuclease Inhibitor"/>
    <property type="match status" value="1"/>
</dbReference>
<keyword evidence="2" id="KW-1185">Reference proteome</keyword>
<evidence type="ECO:0000313" key="1">
    <source>
        <dbReference type="EMBL" id="KAK0466255.1"/>
    </source>
</evidence>
<proteinExistence type="predicted"/>
<protein>
    <recommendedName>
        <fullName evidence="3">F-box domain-containing protein</fullName>
    </recommendedName>
</protein>